<feature type="compositionally biased region" description="Basic residues" evidence="1">
    <location>
        <begin position="45"/>
        <end position="56"/>
    </location>
</feature>
<protein>
    <submittedName>
        <fullName evidence="2">Uncharacterized protein</fullName>
    </submittedName>
</protein>
<sequence>MLLWMESFIASLTLLSSSKRRAATIISPRPLHRRKLRQPQQTKILKQKQQKQKNTNHQKLNQKTILIHSLLASAGTRGYQNWVTFCLVTLSFTVKK</sequence>
<dbReference type="AlphaFoldDB" id="A0A2H5N5H9"/>
<proteinExistence type="predicted"/>
<comment type="caution">
    <text evidence="2">The sequence shown here is derived from an EMBL/GenBank/DDBJ whole genome shotgun (WGS) entry which is preliminary data.</text>
</comment>
<keyword evidence="3" id="KW-1185">Reference proteome</keyword>
<evidence type="ECO:0000313" key="3">
    <source>
        <dbReference type="Proteomes" id="UP000236630"/>
    </source>
</evidence>
<feature type="region of interest" description="Disordered" evidence="1">
    <location>
        <begin position="26"/>
        <end position="60"/>
    </location>
</feature>
<gene>
    <name evidence="2" type="ORF">CUMW_278290</name>
</gene>
<evidence type="ECO:0000313" key="2">
    <source>
        <dbReference type="EMBL" id="GAY35332.1"/>
    </source>
</evidence>
<reference evidence="2 3" key="1">
    <citation type="journal article" date="2017" name="Front. Genet.">
        <title>Draft sequencing of the heterozygous diploid genome of Satsuma (Citrus unshiu Marc.) using a hybrid assembly approach.</title>
        <authorList>
            <person name="Shimizu T."/>
            <person name="Tanizawa Y."/>
            <person name="Mochizuki T."/>
            <person name="Nagasaki H."/>
            <person name="Yoshioka T."/>
            <person name="Toyoda A."/>
            <person name="Fujiyama A."/>
            <person name="Kaminuma E."/>
            <person name="Nakamura Y."/>
        </authorList>
    </citation>
    <scope>NUCLEOTIDE SEQUENCE [LARGE SCALE GENOMIC DNA]</scope>
    <source>
        <strain evidence="3">cv. Miyagawa wase</strain>
    </source>
</reference>
<organism evidence="2 3">
    <name type="scientific">Citrus unshiu</name>
    <name type="common">Satsuma mandarin</name>
    <name type="synonym">Citrus nobilis var. unshiu</name>
    <dbReference type="NCBI Taxonomy" id="55188"/>
    <lineage>
        <taxon>Eukaryota</taxon>
        <taxon>Viridiplantae</taxon>
        <taxon>Streptophyta</taxon>
        <taxon>Embryophyta</taxon>
        <taxon>Tracheophyta</taxon>
        <taxon>Spermatophyta</taxon>
        <taxon>Magnoliopsida</taxon>
        <taxon>eudicotyledons</taxon>
        <taxon>Gunneridae</taxon>
        <taxon>Pentapetalae</taxon>
        <taxon>rosids</taxon>
        <taxon>malvids</taxon>
        <taxon>Sapindales</taxon>
        <taxon>Rutaceae</taxon>
        <taxon>Aurantioideae</taxon>
        <taxon>Citrus</taxon>
    </lineage>
</organism>
<accession>A0A2H5N5H9</accession>
<evidence type="ECO:0000256" key="1">
    <source>
        <dbReference type="SAM" id="MobiDB-lite"/>
    </source>
</evidence>
<dbReference type="EMBL" id="BDQV01001939">
    <property type="protein sequence ID" value="GAY35332.1"/>
    <property type="molecule type" value="Genomic_DNA"/>
</dbReference>
<dbReference type="Proteomes" id="UP000236630">
    <property type="component" value="Unassembled WGS sequence"/>
</dbReference>
<name>A0A2H5N5H9_CITUN</name>